<reference evidence="1" key="1">
    <citation type="submission" date="2021-06" db="EMBL/GenBank/DDBJ databases">
        <authorList>
            <person name="Kallberg Y."/>
            <person name="Tangrot J."/>
            <person name="Rosling A."/>
        </authorList>
    </citation>
    <scope>NUCLEOTIDE SEQUENCE</scope>
    <source>
        <strain evidence="1">MT106</strain>
    </source>
</reference>
<comment type="caution">
    <text evidence="1">The sequence shown here is derived from an EMBL/GenBank/DDBJ whole genome shotgun (WGS) entry which is preliminary data.</text>
</comment>
<evidence type="ECO:0000313" key="2">
    <source>
        <dbReference type="Proteomes" id="UP000789831"/>
    </source>
</evidence>
<accession>A0A9N9BYL4</accession>
<protein>
    <submittedName>
        <fullName evidence="1">6955_t:CDS:1</fullName>
    </submittedName>
</protein>
<dbReference type="Proteomes" id="UP000789831">
    <property type="component" value="Unassembled WGS sequence"/>
</dbReference>
<dbReference type="EMBL" id="CAJVPL010001647">
    <property type="protein sequence ID" value="CAG8581309.1"/>
    <property type="molecule type" value="Genomic_DNA"/>
</dbReference>
<evidence type="ECO:0000313" key="1">
    <source>
        <dbReference type="EMBL" id="CAG8581309.1"/>
    </source>
</evidence>
<organism evidence="1 2">
    <name type="scientific">Ambispora gerdemannii</name>
    <dbReference type="NCBI Taxonomy" id="144530"/>
    <lineage>
        <taxon>Eukaryota</taxon>
        <taxon>Fungi</taxon>
        <taxon>Fungi incertae sedis</taxon>
        <taxon>Mucoromycota</taxon>
        <taxon>Glomeromycotina</taxon>
        <taxon>Glomeromycetes</taxon>
        <taxon>Archaeosporales</taxon>
        <taxon>Ambisporaceae</taxon>
        <taxon>Ambispora</taxon>
    </lineage>
</organism>
<keyword evidence="2" id="KW-1185">Reference proteome</keyword>
<proteinExistence type="predicted"/>
<dbReference type="AlphaFoldDB" id="A0A9N9BYL4"/>
<gene>
    <name evidence="1" type="ORF">AGERDE_LOCUS8136</name>
</gene>
<sequence>MKSIVGDMSSVKLSVEWNKLSVNWAFEQPVQVEEKEKYNSVYGVSGAD</sequence>
<name>A0A9N9BYL4_9GLOM</name>